<comment type="caution">
    <text evidence="4">The sequence shown here is derived from an EMBL/GenBank/DDBJ whole genome shotgun (WGS) entry which is preliminary data.</text>
</comment>
<dbReference type="RefSeq" id="WP_226726210.1">
    <property type="nucleotide sequence ID" value="NZ_JAJAUY010000021.1"/>
</dbReference>
<feature type="transmembrane region" description="Helical" evidence="2">
    <location>
        <begin position="69"/>
        <end position="92"/>
    </location>
</feature>
<feature type="region of interest" description="Disordered" evidence="1">
    <location>
        <begin position="122"/>
        <end position="145"/>
    </location>
</feature>
<evidence type="ECO:0000259" key="3">
    <source>
        <dbReference type="Pfam" id="PF19747"/>
    </source>
</evidence>
<dbReference type="Proteomes" id="UP001199054">
    <property type="component" value="Unassembled WGS sequence"/>
</dbReference>
<evidence type="ECO:0000313" key="4">
    <source>
        <dbReference type="EMBL" id="MCB5179395.1"/>
    </source>
</evidence>
<feature type="transmembrane region" description="Helical" evidence="2">
    <location>
        <begin position="98"/>
        <end position="115"/>
    </location>
</feature>
<keyword evidence="2" id="KW-0812">Transmembrane</keyword>
<gene>
    <name evidence="4" type="ORF">LG632_08340</name>
</gene>
<dbReference type="EMBL" id="JAJAUY010000021">
    <property type="protein sequence ID" value="MCB5179395.1"/>
    <property type="molecule type" value="Genomic_DNA"/>
</dbReference>
<feature type="transmembrane region" description="Helical" evidence="2">
    <location>
        <begin position="29"/>
        <end position="48"/>
    </location>
</feature>
<proteinExistence type="predicted"/>
<evidence type="ECO:0000256" key="1">
    <source>
        <dbReference type="SAM" id="MobiDB-lite"/>
    </source>
</evidence>
<organism evidence="4 5">
    <name type="scientific">Streptomyces antimicrobicus</name>
    <dbReference type="NCBI Taxonomy" id="2883108"/>
    <lineage>
        <taxon>Bacteria</taxon>
        <taxon>Bacillati</taxon>
        <taxon>Actinomycetota</taxon>
        <taxon>Actinomycetes</taxon>
        <taxon>Kitasatosporales</taxon>
        <taxon>Streptomycetaceae</taxon>
        <taxon>Streptomyces</taxon>
    </lineage>
</organism>
<feature type="region of interest" description="Disordered" evidence="1">
    <location>
        <begin position="1"/>
        <end position="21"/>
    </location>
</feature>
<feature type="domain" description="DUF6234" evidence="3">
    <location>
        <begin position="23"/>
        <end position="144"/>
    </location>
</feature>
<protein>
    <submittedName>
        <fullName evidence="4">DUF6234 family protein</fullName>
    </submittedName>
</protein>
<dbReference type="InterPro" id="IPR046201">
    <property type="entry name" value="DUF6234"/>
</dbReference>
<evidence type="ECO:0000313" key="5">
    <source>
        <dbReference type="Proteomes" id="UP001199054"/>
    </source>
</evidence>
<sequence>MTDASAAPPARPRPPWRPWSRRKSTGADVALGVLLLLVEVAVAVLHGFGTGMEVWAAQGEAERIEAAELAELTWLSYHLVVVLALAAVAALFRARWTVVFQLLAALAVAALLALAQHDADRLHPDPPPRPGPEYVPCYSGSGRCN</sequence>
<name>A0ABS8B443_9ACTN</name>
<dbReference type="Pfam" id="PF19747">
    <property type="entry name" value="DUF6234"/>
    <property type="match status" value="1"/>
</dbReference>
<keyword evidence="5" id="KW-1185">Reference proteome</keyword>
<keyword evidence="2" id="KW-1133">Transmembrane helix</keyword>
<accession>A0ABS8B443</accession>
<evidence type="ECO:0000256" key="2">
    <source>
        <dbReference type="SAM" id="Phobius"/>
    </source>
</evidence>
<keyword evidence="2" id="KW-0472">Membrane</keyword>
<reference evidence="4 5" key="1">
    <citation type="submission" date="2021-10" db="EMBL/GenBank/DDBJ databases">
        <title>Streptomyces sp. strain SMC 277, a novel streptomycete isolated from soil.</title>
        <authorList>
            <person name="Chanama M."/>
        </authorList>
    </citation>
    <scope>NUCLEOTIDE SEQUENCE [LARGE SCALE GENOMIC DNA]</scope>
    <source>
        <strain evidence="4 5">SMC 277</strain>
    </source>
</reference>